<evidence type="ECO:0000259" key="1">
    <source>
        <dbReference type="Pfam" id="PF07238"/>
    </source>
</evidence>
<sequence>MERRKEQRRNTSLAVIARVGGIETPCEMRNLSQSGCMMACTRILAEVGSPIEIELARGLVVPGEVSWQMGESVGVFFLEPIPMAVVSHFALDDWMFKADWSLSGSGLESGG</sequence>
<dbReference type="RefSeq" id="WP_173212910.1">
    <property type="nucleotide sequence ID" value="NZ_CP053921.1"/>
</dbReference>
<organism evidence="2 3">
    <name type="scientific">Erythrobacter mangrovi</name>
    <dbReference type="NCBI Taxonomy" id="2739433"/>
    <lineage>
        <taxon>Bacteria</taxon>
        <taxon>Pseudomonadati</taxon>
        <taxon>Pseudomonadota</taxon>
        <taxon>Alphaproteobacteria</taxon>
        <taxon>Sphingomonadales</taxon>
        <taxon>Erythrobacteraceae</taxon>
        <taxon>Erythrobacter/Porphyrobacter group</taxon>
        <taxon>Erythrobacter</taxon>
    </lineage>
</organism>
<proteinExistence type="predicted"/>
<dbReference type="InterPro" id="IPR009875">
    <property type="entry name" value="PilZ_domain"/>
</dbReference>
<dbReference type="Pfam" id="PF07238">
    <property type="entry name" value="PilZ"/>
    <property type="match status" value="1"/>
</dbReference>
<dbReference type="GO" id="GO:0035438">
    <property type="term" value="F:cyclic-di-GMP binding"/>
    <property type="evidence" value="ECO:0007669"/>
    <property type="project" value="InterPro"/>
</dbReference>
<protein>
    <submittedName>
        <fullName evidence="2">PilZ domain-containing protein</fullName>
    </submittedName>
</protein>
<dbReference type="Proteomes" id="UP000504693">
    <property type="component" value="Chromosome"/>
</dbReference>
<keyword evidence="3" id="KW-1185">Reference proteome</keyword>
<reference evidence="2 3" key="1">
    <citation type="submission" date="2020-05" db="EMBL/GenBank/DDBJ databases">
        <title>Erythrobacter mangrovi sp. nov., isolated from rhizosphere soil of mangrove plant (Kandelia candel).</title>
        <authorList>
            <person name="Ye Y.H."/>
        </authorList>
    </citation>
    <scope>NUCLEOTIDE SEQUENCE [LARGE SCALE GENOMIC DNA]</scope>
    <source>
        <strain evidence="2 3">EB310</strain>
    </source>
</reference>
<name>A0A7D3XUA9_9SPHN</name>
<dbReference type="SUPFAM" id="SSF141371">
    <property type="entry name" value="PilZ domain-like"/>
    <property type="match status" value="1"/>
</dbReference>
<evidence type="ECO:0000313" key="2">
    <source>
        <dbReference type="EMBL" id="QKG70676.1"/>
    </source>
</evidence>
<feature type="domain" description="PilZ" evidence="1">
    <location>
        <begin position="2"/>
        <end position="84"/>
    </location>
</feature>
<evidence type="ECO:0000313" key="3">
    <source>
        <dbReference type="Proteomes" id="UP000504693"/>
    </source>
</evidence>
<dbReference type="AlphaFoldDB" id="A0A7D3XUA9"/>
<dbReference type="EMBL" id="CP053921">
    <property type="protein sequence ID" value="QKG70676.1"/>
    <property type="molecule type" value="Genomic_DNA"/>
</dbReference>
<dbReference type="KEGG" id="emv:HQR01_04435"/>
<accession>A0A7D3XUA9</accession>
<dbReference type="Gene3D" id="2.40.10.220">
    <property type="entry name" value="predicted glycosyltransferase like domains"/>
    <property type="match status" value="1"/>
</dbReference>
<gene>
    <name evidence="2" type="ORF">HQR01_04435</name>
</gene>